<evidence type="ECO:0000256" key="3">
    <source>
        <dbReference type="ARBA" id="ARBA00022692"/>
    </source>
</evidence>
<reference evidence="8 9" key="1">
    <citation type="submission" date="2018-08" db="EMBL/GenBank/DDBJ databases">
        <title>Bacillus chawlae sp. nov., Bacillus glennii sp. nov., and Bacillus saganii sp. nov. Isolated from the Vehicle Assembly Building at Kennedy Space Center where the Viking Spacecraft were Assembled.</title>
        <authorList>
            <person name="Seuylemezian A."/>
            <person name="Vaishampayan P."/>
        </authorList>
    </citation>
    <scope>NUCLEOTIDE SEQUENCE [LARGE SCALE GENOMIC DNA]</scope>
    <source>
        <strain evidence="8 9">V47-23a</strain>
    </source>
</reference>
<accession>A0A372LQ42</accession>
<gene>
    <name evidence="8" type="ORF">D0469_09410</name>
</gene>
<keyword evidence="4 6" id="KW-1133">Transmembrane helix</keyword>
<feature type="transmembrane region" description="Helical" evidence="6">
    <location>
        <begin position="295"/>
        <end position="318"/>
    </location>
</feature>
<dbReference type="Gene3D" id="1.20.1250.20">
    <property type="entry name" value="MFS general substrate transporter like domains"/>
    <property type="match status" value="1"/>
</dbReference>
<feature type="transmembrane region" description="Helical" evidence="6">
    <location>
        <begin position="238"/>
        <end position="257"/>
    </location>
</feature>
<protein>
    <submittedName>
        <fullName evidence="8">MFS transporter</fullName>
    </submittedName>
</protein>
<organism evidence="8 9">
    <name type="scientific">Peribacillus saganii</name>
    <dbReference type="NCBI Taxonomy" id="2303992"/>
    <lineage>
        <taxon>Bacteria</taxon>
        <taxon>Bacillati</taxon>
        <taxon>Bacillota</taxon>
        <taxon>Bacilli</taxon>
        <taxon>Bacillales</taxon>
        <taxon>Bacillaceae</taxon>
        <taxon>Peribacillus</taxon>
    </lineage>
</organism>
<evidence type="ECO:0000313" key="9">
    <source>
        <dbReference type="Proteomes" id="UP000264541"/>
    </source>
</evidence>
<evidence type="ECO:0000259" key="7">
    <source>
        <dbReference type="PROSITE" id="PS50850"/>
    </source>
</evidence>
<evidence type="ECO:0000313" key="8">
    <source>
        <dbReference type="EMBL" id="RFU69430.1"/>
    </source>
</evidence>
<feature type="transmembrane region" description="Helical" evidence="6">
    <location>
        <begin position="67"/>
        <end position="85"/>
    </location>
</feature>
<keyword evidence="3 6" id="KW-0812">Transmembrane</keyword>
<dbReference type="Proteomes" id="UP000264541">
    <property type="component" value="Unassembled WGS sequence"/>
</dbReference>
<feature type="domain" description="Major facilitator superfamily (MFS) profile" evidence="7">
    <location>
        <begin position="1"/>
        <end position="381"/>
    </location>
</feature>
<evidence type="ECO:0000256" key="6">
    <source>
        <dbReference type="SAM" id="Phobius"/>
    </source>
</evidence>
<keyword evidence="5 6" id="KW-0472">Membrane</keyword>
<name>A0A372LQ42_9BACI</name>
<dbReference type="OrthoDB" id="9793283at2"/>
<evidence type="ECO:0000256" key="4">
    <source>
        <dbReference type="ARBA" id="ARBA00022989"/>
    </source>
</evidence>
<feature type="transmembrane region" description="Helical" evidence="6">
    <location>
        <begin position="97"/>
        <end position="118"/>
    </location>
</feature>
<proteinExistence type="predicted"/>
<dbReference type="GO" id="GO:0022857">
    <property type="term" value="F:transmembrane transporter activity"/>
    <property type="evidence" value="ECO:0007669"/>
    <property type="project" value="InterPro"/>
</dbReference>
<keyword evidence="2" id="KW-0813">Transport</keyword>
<dbReference type="RefSeq" id="WP_117326494.1">
    <property type="nucleotide sequence ID" value="NZ_QVTE01000025.1"/>
</dbReference>
<feature type="transmembrane region" description="Helical" evidence="6">
    <location>
        <begin position="205"/>
        <end position="226"/>
    </location>
</feature>
<dbReference type="InterPro" id="IPR011701">
    <property type="entry name" value="MFS"/>
</dbReference>
<dbReference type="EMBL" id="QVTE01000025">
    <property type="protein sequence ID" value="RFU69430.1"/>
    <property type="molecule type" value="Genomic_DNA"/>
</dbReference>
<comment type="caution">
    <text evidence="8">The sequence shown here is derived from an EMBL/GenBank/DDBJ whole genome shotgun (WGS) entry which is preliminary data.</text>
</comment>
<feature type="transmembrane region" description="Helical" evidence="6">
    <location>
        <begin position="269"/>
        <end position="289"/>
    </location>
</feature>
<keyword evidence="9" id="KW-1185">Reference proteome</keyword>
<feature type="transmembrane region" description="Helical" evidence="6">
    <location>
        <begin position="130"/>
        <end position="148"/>
    </location>
</feature>
<dbReference type="Pfam" id="PF07690">
    <property type="entry name" value="MFS_1"/>
    <property type="match status" value="1"/>
</dbReference>
<dbReference type="SUPFAM" id="SSF103473">
    <property type="entry name" value="MFS general substrate transporter"/>
    <property type="match status" value="1"/>
</dbReference>
<feature type="transmembrane region" description="Helical" evidence="6">
    <location>
        <begin position="330"/>
        <end position="351"/>
    </location>
</feature>
<feature type="transmembrane region" description="Helical" evidence="6">
    <location>
        <begin position="154"/>
        <end position="176"/>
    </location>
</feature>
<dbReference type="PANTHER" id="PTHR23506">
    <property type="entry name" value="GH10249P"/>
    <property type="match status" value="1"/>
</dbReference>
<dbReference type="InterPro" id="IPR050930">
    <property type="entry name" value="MFS_Vesicular_Transporter"/>
</dbReference>
<evidence type="ECO:0000256" key="2">
    <source>
        <dbReference type="ARBA" id="ARBA00022448"/>
    </source>
</evidence>
<dbReference type="AlphaFoldDB" id="A0A372LQ42"/>
<feature type="transmembrane region" description="Helical" evidence="6">
    <location>
        <begin position="357"/>
        <end position="378"/>
    </location>
</feature>
<dbReference type="CDD" id="cd17325">
    <property type="entry name" value="MFS_MdtG_SLC18_like"/>
    <property type="match status" value="1"/>
</dbReference>
<dbReference type="PROSITE" id="PS50850">
    <property type="entry name" value="MFS"/>
    <property type="match status" value="1"/>
</dbReference>
<evidence type="ECO:0000256" key="1">
    <source>
        <dbReference type="ARBA" id="ARBA00004651"/>
    </source>
</evidence>
<evidence type="ECO:0000256" key="5">
    <source>
        <dbReference type="ARBA" id="ARBA00023136"/>
    </source>
</evidence>
<dbReference type="GO" id="GO:0005886">
    <property type="term" value="C:plasma membrane"/>
    <property type="evidence" value="ECO:0007669"/>
    <property type="project" value="UniProtKB-SubCell"/>
</dbReference>
<sequence>MKYFLFFVLLAAFMDTFSQLPIMSPLAQELGASSLMTGLIVGTYSFTNMGGNIIAGILIDKIGPRKVLLYGFGATGLILLLYILVQTPLQLLTVRFIHGATGGFLVPAAFTYLGNAAEQENGKGESMSKSGAAIGLAAIIGPAFGGIVSSKMGVGYVFTILSILLILTGILTGLLLPENRASFTDKKDNATGLGQLVPLFTDKNLNMAFIASFSLLFAMGTLAYLLPFRVAELNYPQSFAGILLSFFGCVAIILFILPTHRLVAKISASATMIFGMGIIGLSLCLLSQVEALANMFVTMGIYGIGFALLFPSMSAAVLENTAKENRGKAFGILYAFFSLGVVAGSALLGALDTTIRNGFITGGILIFLFAGIMMYLSLSKKNASF</sequence>
<dbReference type="InterPro" id="IPR020846">
    <property type="entry name" value="MFS_dom"/>
</dbReference>
<dbReference type="InterPro" id="IPR036259">
    <property type="entry name" value="MFS_trans_sf"/>
</dbReference>
<feature type="transmembrane region" description="Helical" evidence="6">
    <location>
        <begin position="34"/>
        <end position="55"/>
    </location>
</feature>
<comment type="subcellular location">
    <subcellularLocation>
        <location evidence="1">Cell membrane</location>
        <topology evidence="1">Multi-pass membrane protein</topology>
    </subcellularLocation>
</comment>
<dbReference type="PANTHER" id="PTHR23506:SF23">
    <property type="entry name" value="GH10249P"/>
    <property type="match status" value="1"/>
</dbReference>